<dbReference type="PANTHER" id="PTHR12110:SF53">
    <property type="entry name" value="BLR5974 PROTEIN"/>
    <property type="match status" value="1"/>
</dbReference>
<dbReference type="InterPro" id="IPR036237">
    <property type="entry name" value="Xyl_isomerase-like_sf"/>
</dbReference>
<dbReference type="Pfam" id="PF01261">
    <property type="entry name" value="AP_endonuc_2"/>
    <property type="match status" value="1"/>
</dbReference>
<keyword evidence="1" id="KW-0119">Carbohydrate metabolism</keyword>
<dbReference type="InterPro" id="IPR013022">
    <property type="entry name" value="Xyl_isomerase-like_TIM-brl"/>
</dbReference>
<organism evidence="3 4">
    <name type="scientific">Georgenia subflava</name>
    <dbReference type="NCBI Taxonomy" id="1622177"/>
    <lineage>
        <taxon>Bacteria</taxon>
        <taxon>Bacillati</taxon>
        <taxon>Actinomycetota</taxon>
        <taxon>Actinomycetes</taxon>
        <taxon>Micrococcales</taxon>
        <taxon>Bogoriellaceae</taxon>
        <taxon>Georgenia</taxon>
    </lineage>
</organism>
<sequence>MWTLAGFADDTAPDPETQFAVAAELGLRFVELSRFQGNDLLDLDDAQVRDLRGLLRRHNLRVSSIGTPVGALSLTQDLDRVRRAVRVAEALESTCVRIFSHLIPVPADAGKGRDEVLRRLTALAAVAASANLVLLHENRPGTYGDTPGRCLDVVESVGSEHLALAWDPAGFVESGSRPFTDGYDLLRPYLEYIHVRAARSDTGPVALTDRGEGQILETVRALWSDGFTGFFALSPHPGTTSGIAALTGPELATEAMKAVTEIADAVAVPLR</sequence>
<evidence type="ECO:0000313" key="4">
    <source>
        <dbReference type="Proteomes" id="UP000437709"/>
    </source>
</evidence>
<dbReference type="Proteomes" id="UP000437709">
    <property type="component" value="Unassembled WGS sequence"/>
</dbReference>
<dbReference type="OrthoDB" id="9815124at2"/>
<dbReference type="EMBL" id="WHPC01000004">
    <property type="protein sequence ID" value="MPV35831.1"/>
    <property type="molecule type" value="Genomic_DNA"/>
</dbReference>
<name>A0A6N7EEQ1_9MICO</name>
<keyword evidence="4" id="KW-1185">Reference proteome</keyword>
<evidence type="ECO:0000313" key="3">
    <source>
        <dbReference type="EMBL" id="MPV35831.1"/>
    </source>
</evidence>
<dbReference type="RefSeq" id="WP_152194032.1">
    <property type="nucleotide sequence ID" value="NZ_VUKD01000001.1"/>
</dbReference>
<comment type="caution">
    <text evidence="3">The sequence shown here is derived from an EMBL/GenBank/DDBJ whole genome shotgun (WGS) entry which is preliminary data.</text>
</comment>
<accession>A0A6N7EEQ1</accession>
<dbReference type="PANTHER" id="PTHR12110">
    <property type="entry name" value="HYDROXYPYRUVATE ISOMERASE"/>
    <property type="match status" value="1"/>
</dbReference>
<gene>
    <name evidence="3" type="ORF">GB881_01985</name>
</gene>
<protein>
    <submittedName>
        <fullName evidence="3">TIM barrel protein</fullName>
    </submittedName>
</protein>
<dbReference type="AlphaFoldDB" id="A0A6N7EEQ1"/>
<dbReference type="SUPFAM" id="SSF51658">
    <property type="entry name" value="Xylose isomerase-like"/>
    <property type="match status" value="1"/>
</dbReference>
<evidence type="ECO:0000256" key="1">
    <source>
        <dbReference type="ARBA" id="ARBA00023277"/>
    </source>
</evidence>
<proteinExistence type="predicted"/>
<dbReference type="Gene3D" id="3.20.20.150">
    <property type="entry name" value="Divalent-metal-dependent TIM barrel enzymes"/>
    <property type="match status" value="1"/>
</dbReference>
<dbReference type="InterPro" id="IPR050312">
    <property type="entry name" value="IolE/XylAMocC-like"/>
</dbReference>
<reference evidence="3 4" key="1">
    <citation type="submission" date="2019-10" db="EMBL/GenBank/DDBJ databases">
        <title>Georgenia wutianyii sp. nov. and Georgenia yuyongxinii sp. nov. isolated from plateau pika (Ochotona curzoniae) in the Qinghai-Tibet plateau of China.</title>
        <authorList>
            <person name="Tian Z."/>
        </authorList>
    </citation>
    <scope>NUCLEOTIDE SEQUENCE [LARGE SCALE GENOMIC DNA]</scope>
    <source>
        <strain evidence="3 4">JCM 19765</strain>
    </source>
</reference>
<evidence type="ECO:0000259" key="2">
    <source>
        <dbReference type="Pfam" id="PF01261"/>
    </source>
</evidence>
<feature type="domain" description="Xylose isomerase-like TIM barrel" evidence="2">
    <location>
        <begin position="19"/>
        <end position="213"/>
    </location>
</feature>